<dbReference type="InterPro" id="IPR001173">
    <property type="entry name" value="Glyco_trans_2-like"/>
</dbReference>
<dbReference type="Gene3D" id="3.90.550.10">
    <property type="entry name" value="Spore Coat Polysaccharide Biosynthesis Protein SpsA, Chain A"/>
    <property type="match status" value="1"/>
</dbReference>
<evidence type="ECO:0000256" key="1">
    <source>
        <dbReference type="ARBA" id="ARBA00004236"/>
    </source>
</evidence>
<evidence type="ECO:0000256" key="3">
    <source>
        <dbReference type="ARBA" id="ARBA00022676"/>
    </source>
</evidence>
<dbReference type="EC" id="2.4.-.-" evidence="7"/>
<evidence type="ECO:0000256" key="4">
    <source>
        <dbReference type="ARBA" id="ARBA00022679"/>
    </source>
</evidence>
<dbReference type="PANTHER" id="PTHR43646">
    <property type="entry name" value="GLYCOSYLTRANSFERASE"/>
    <property type="match status" value="1"/>
</dbReference>
<evidence type="ECO:0000256" key="2">
    <source>
        <dbReference type="ARBA" id="ARBA00022475"/>
    </source>
</evidence>
<dbReference type="RefSeq" id="WP_271426297.1">
    <property type="nucleotide sequence ID" value="NZ_JAQIPB010000001.1"/>
</dbReference>
<keyword evidence="2" id="KW-1003">Cell membrane</keyword>
<feature type="domain" description="Glycosyltransferase 2-like" evidence="6">
    <location>
        <begin position="4"/>
        <end position="127"/>
    </location>
</feature>
<evidence type="ECO:0000259" key="6">
    <source>
        <dbReference type="Pfam" id="PF00535"/>
    </source>
</evidence>
<comment type="subcellular location">
    <subcellularLocation>
        <location evidence="1">Cell membrane</location>
    </subcellularLocation>
</comment>
<evidence type="ECO:0000313" key="8">
    <source>
        <dbReference type="Proteomes" id="UP001212602"/>
    </source>
</evidence>
<dbReference type="GO" id="GO:0005886">
    <property type="term" value="C:plasma membrane"/>
    <property type="evidence" value="ECO:0007669"/>
    <property type="project" value="UniProtKB-SubCell"/>
</dbReference>
<sequence length="239" mass="24854">MIGIAIPAHNEEQNIATAVAAAWRAASHPDLHGEECRVVVALDHCCDATGTQAREAGAWTVDLAARSVGQARAMAANVLLAAGARWLAFTDADTVVSEGWLVQQLALGADAVCGSVAVQDWSCHGSHAAYAQACFEATYRDVDGHRHVHGANLGVSAQAYLRAGGFAPLGCHEDVALVRTLQAQGARIAWSAQPRVWTSARRQARVRGGFGDTLCAALDAVLPSLPSLPSLPALPVAPG</sequence>
<evidence type="ECO:0000313" key="7">
    <source>
        <dbReference type="EMBL" id="MDA7415028.1"/>
    </source>
</evidence>
<dbReference type="Proteomes" id="UP001212602">
    <property type="component" value="Unassembled WGS sequence"/>
</dbReference>
<reference evidence="7" key="1">
    <citation type="submission" date="2023-01" db="EMBL/GenBank/DDBJ databases">
        <title>Xenophilus mangrovi sp. nov., isolated from soil of Mangrove nature reserve.</title>
        <authorList>
            <person name="Xu S."/>
            <person name="Liu Z."/>
            <person name="Xu Y."/>
        </authorList>
    </citation>
    <scope>NUCLEOTIDE SEQUENCE</scope>
    <source>
        <strain evidence="7">YW8</strain>
    </source>
</reference>
<protein>
    <submittedName>
        <fullName evidence="7">Glycosyltransferase</fullName>
        <ecNumber evidence="7">2.4.-.-</ecNumber>
    </submittedName>
</protein>
<dbReference type="GO" id="GO:0016757">
    <property type="term" value="F:glycosyltransferase activity"/>
    <property type="evidence" value="ECO:0007669"/>
    <property type="project" value="UniProtKB-KW"/>
</dbReference>
<dbReference type="AlphaFoldDB" id="A0AAE3N513"/>
<organism evidence="7 8">
    <name type="scientific">Xenophilus arseniciresistens</name>
    <dbReference type="NCBI Taxonomy" id="1283306"/>
    <lineage>
        <taxon>Bacteria</taxon>
        <taxon>Pseudomonadati</taxon>
        <taxon>Pseudomonadota</taxon>
        <taxon>Betaproteobacteria</taxon>
        <taxon>Burkholderiales</taxon>
        <taxon>Comamonadaceae</taxon>
        <taxon>Xenophilus</taxon>
    </lineage>
</organism>
<proteinExistence type="predicted"/>
<comment type="caution">
    <text evidence="7">The sequence shown here is derived from an EMBL/GenBank/DDBJ whole genome shotgun (WGS) entry which is preliminary data.</text>
</comment>
<dbReference type="SUPFAM" id="SSF53448">
    <property type="entry name" value="Nucleotide-diphospho-sugar transferases"/>
    <property type="match status" value="1"/>
</dbReference>
<dbReference type="InterPro" id="IPR029044">
    <property type="entry name" value="Nucleotide-diphossugar_trans"/>
</dbReference>
<keyword evidence="8" id="KW-1185">Reference proteome</keyword>
<evidence type="ECO:0000256" key="5">
    <source>
        <dbReference type="ARBA" id="ARBA00023136"/>
    </source>
</evidence>
<dbReference type="EMBL" id="JAQIPB010000001">
    <property type="protein sequence ID" value="MDA7415028.1"/>
    <property type="molecule type" value="Genomic_DNA"/>
</dbReference>
<keyword evidence="4 7" id="KW-0808">Transferase</keyword>
<keyword evidence="5" id="KW-0472">Membrane</keyword>
<accession>A0AAE3N513</accession>
<gene>
    <name evidence="7" type="ORF">PGB34_01500</name>
</gene>
<dbReference type="Pfam" id="PF00535">
    <property type="entry name" value="Glycos_transf_2"/>
    <property type="match status" value="1"/>
</dbReference>
<dbReference type="PANTHER" id="PTHR43646:SF2">
    <property type="entry name" value="GLYCOSYLTRANSFERASE 2-LIKE DOMAIN-CONTAINING PROTEIN"/>
    <property type="match status" value="1"/>
</dbReference>
<name>A0AAE3N513_9BURK</name>
<keyword evidence="3 7" id="KW-0328">Glycosyltransferase</keyword>